<proteinExistence type="predicted"/>
<feature type="compositionally biased region" description="Low complexity" evidence="1">
    <location>
        <begin position="18"/>
        <end position="28"/>
    </location>
</feature>
<feature type="region of interest" description="Disordered" evidence="1">
    <location>
        <begin position="42"/>
        <end position="110"/>
    </location>
</feature>
<dbReference type="Proteomes" id="UP001066276">
    <property type="component" value="Chromosome 2_1"/>
</dbReference>
<gene>
    <name evidence="2" type="ORF">NDU88_001278</name>
</gene>
<sequence>MVARIHGSSEGRPHGIDATDAGAGGAWTADSDWEVSADFPKARTSRVSARARGGPVGLVSRVDPVRGPRGEGPSELRPTWTRRCREGLGCTDRSGGGRWVIPGTASQLPD</sequence>
<dbReference type="EMBL" id="JANPWB010000003">
    <property type="protein sequence ID" value="KAJ1197418.1"/>
    <property type="molecule type" value="Genomic_DNA"/>
</dbReference>
<organism evidence="2 3">
    <name type="scientific">Pleurodeles waltl</name>
    <name type="common">Iberian ribbed newt</name>
    <dbReference type="NCBI Taxonomy" id="8319"/>
    <lineage>
        <taxon>Eukaryota</taxon>
        <taxon>Metazoa</taxon>
        <taxon>Chordata</taxon>
        <taxon>Craniata</taxon>
        <taxon>Vertebrata</taxon>
        <taxon>Euteleostomi</taxon>
        <taxon>Amphibia</taxon>
        <taxon>Batrachia</taxon>
        <taxon>Caudata</taxon>
        <taxon>Salamandroidea</taxon>
        <taxon>Salamandridae</taxon>
        <taxon>Pleurodelinae</taxon>
        <taxon>Pleurodeles</taxon>
    </lineage>
</organism>
<comment type="caution">
    <text evidence="2">The sequence shown here is derived from an EMBL/GenBank/DDBJ whole genome shotgun (WGS) entry which is preliminary data.</text>
</comment>
<feature type="compositionally biased region" description="Basic and acidic residues" evidence="1">
    <location>
        <begin position="7"/>
        <end position="17"/>
    </location>
</feature>
<evidence type="ECO:0000256" key="1">
    <source>
        <dbReference type="SAM" id="MobiDB-lite"/>
    </source>
</evidence>
<evidence type="ECO:0000313" key="2">
    <source>
        <dbReference type="EMBL" id="KAJ1197418.1"/>
    </source>
</evidence>
<dbReference type="AlphaFoldDB" id="A0AAV7V7D9"/>
<reference evidence="2" key="1">
    <citation type="journal article" date="2022" name="bioRxiv">
        <title>Sequencing and chromosome-scale assembly of the giantPleurodeles waltlgenome.</title>
        <authorList>
            <person name="Brown T."/>
            <person name="Elewa A."/>
            <person name="Iarovenko S."/>
            <person name="Subramanian E."/>
            <person name="Araus A.J."/>
            <person name="Petzold A."/>
            <person name="Susuki M."/>
            <person name="Suzuki K.-i.T."/>
            <person name="Hayashi T."/>
            <person name="Toyoda A."/>
            <person name="Oliveira C."/>
            <person name="Osipova E."/>
            <person name="Leigh N.D."/>
            <person name="Simon A."/>
            <person name="Yun M.H."/>
        </authorList>
    </citation>
    <scope>NUCLEOTIDE SEQUENCE</scope>
    <source>
        <strain evidence="2">20211129_DDA</strain>
        <tissue evidence="2">Liver</tissue>
    </source>
</reference>
<feature type="compositionally biased region" description="Basic and acidic residues" evidence="1">
    <location>
        <begin position="63"/>
        <end position="74"/>
    </location>
</feature>
<accession>A0AAV7V7D9</accession>
<protein>
    <submittedName>
        <fullName evidence="2">Uncharacterized protein</fullName>
    </submittedName>
</protein>
<name>A0AAV7V7D9_PLEWA</name>
<feature type="region of interest" description="Disordered" evidence="1">
    <location>
        <begin position="1"/>
        <end position="28"/>
    </location>
</feature>
<evidence type="ECO:0000313" key="3">
    <source>
        <dbReference type="Proteomes" id="UP001066276"/>
    </source>
</evidence>
<keyword evidence="3" id="KW-1185">Reference proteome</keyword>